<gene>
    <name evidence="7" type="ORF">L1049_006701</name>
</gene>
<dbReference type="SUPFAM" id="SSF54001">
    <property type="entry name" value="Cysteine proteinases"/>
    <property type="match status" value="1"/>
</dbReference>
<dbReference type="EMBL" id="JBBPBK010000010">
    <property type="protein sequence ID" value="KAK9277162.1"/>
    <property type="molecule type" value="Genomic_DNA"/>
</dbReference>
<organism evidence="7 8">
    <name type="scientific">Liquidambar formosana</name>
    <name type="common">Formosan gum</name>
    <dbReference type="NCBI Taxonomy" id="63359"/>
    <lineage>
        <taxon>Eukaryota</taxon>
        <taxon>Viridiplantae</taxon>
        <taxon>Streptophyta</taxon>
        <taxon>Embryophyta</taxon>
        <taxon>Tracheophyta</taxon>
        <taxon>Spermatophyta</taxon>
        <taxon>Magnoliopsida</taxon>
        <taxon>eudicotyledons</taxon>
        <taxon>Gunneridae</taxon>
        <taxon>Pentapetalae</taxon>
        <taxon>Saxifragales</taxon>
        <taxon>Altingiaceae</taxon>
        <taxon>Liquidambar</taxon>
    </lineage>
</organism>
<evidence type="ECO:0000256" key="3">
    <source>
        <dbReference type="ARBA" id="ARBA00022801"/>
    </source>
</evidence>
<dbReference type="Proteomes" id="UP001415857">
    <property type="component" value="Unassembled WGS sequence"/>
</dbReference>
<evidence type="ECO:0000313" key="7">
    <source>
        <dbReference type="EMBL" id="KAK9277162.1"/>
    </source>
</evidence>
<dbReference type="GO" id="GO:0008234">
    <property type="term" value="F:cysteine-type peptidase activity"/>
    <property type="evidence" value="ECO:0007669"/>
    <property type="project" value="UniProtKB-KW"/>
</dbReference>
<accession>A0AAP0WRC1</accession>
<feature type="domain" description="Ubiquitin-like protease family profile" evidence="6">
    <location>
        <begin position="313"/>
        <end position="506"/>
    </location>
</feature>
<evidence type="ECO:0000256" key="4">
    <source>
        <dbReference type="ARBA" id="ARBA00022807"/>
    </source>
</evidence>
<dbReference type="InterPro" id="IPR038765">
    <property type="entry name" value="Papain-like_cys_pep_sf"/>
</dbReference>
<evidence type="ECO:0000256" key="1">
    <source>
        <dbReference type="ARBA" id="ARBA00005234"/>
    </source>
</evidence>
<feature type="region of interest" description="Disordered" evidence="5">
    <location>
        <begin position="1"/>
        <end position="77"/>
    </location>
</feature>
<dbReference type="Gene3D" id="1.10.418.20">
    <property type="match status" value="1"/>
</dbReference>
<keyword evidence="8" id="KW-1185">Reference proteome</keyword>
<dbReference type="Gene3D" id="3.30.310.130">
    <property type="entry name" value="Ubiquitin-related"/>
    <property type="match status" value="1"/>
</dbReference>
<keyword evidence="4" id="KW-0788">Thiol protease</keyword>
<dbReference type="GO" id="GO:0016926">
    <property type="term" value="P:protein desumoylation"/>
    <property type="evidence" value="ECO:0007669"/>
    <property type="project" value="UniProtKB-ARBA"/>
</dbReference>
<feature type="compositionally biased region" description="Polar residues" evidence="5">
    <location>
        <begin position="196"/>
        <end position="215"/>
    </location>
</feature>
<dbReference type="InterPro" id="IPR003653">
    <property type="entry name" value="Peptidase_C48_C"/>
</dbReference>
<dbReference type="GO" id="GO:0006508">
    <property type="term" value="P:proteolysis"/>
    <property type="evidence" value="ECO:0007669"/>
    <property type="project" value="UniProtKB-KW"/>
</dbReference>
<protein>
    <recommendedName>
        <fullName evidence="6">Ubiquitin-like protease family profile domain-containing protein</fullName>
    </recommendedName>
</protein>
<feature type="region of interest" description="Disordered" evidence="5">
    <location>
        <begin position="194"/>
        <end position="228"/>
    </location>
</feature>
<feature type="compositionally biased region" description="Basic and acidic residues" evidence="5">
    <location>
        <begin position="1"/>
        <end position="17"/>
    </location>
</feature>
<evidence type="ECO:0000256" key="5">
    <source>
        <dbReference type="SAM" id="MobiDB-lite"/>
    </source>
</evidence>
<keyword evidence="3" id="KW-0378">Hydrolase</keyword>
<evidence type="ECO:0000313" key="8">
    <source>
        <dbReference type="Proteomes" id="UP001415857"/>
    </source>
</evidence>
<dbReference type="AlphaFoldDB" id="A0AAP0WRC1"/>
<evidence type="ECO:0000256" key="2">
    <source>
        <dbReference type="ARBA" id="ARBA00022670"/>
    </source>
</evidence>
<dbReference type="Pfam" id="PF02902">
    <property type="entry name" value="Peptidase_C48"/>
    <property type="match status" value="1"/>
</dbReference>
<reference evidence="7 8" key="1">
    <citation type="journal article" date="2024" name="Plant J.">
        <title>Genome sequences and population genomics reveal climatic adaptation and genomic divergence between two closely related sweetgum species.</title>
        <authorList>
            <person name="Xu W.Q."/>
            <person name="Ren C.Q."/>
            <person name="Zhang X.Y."/>
            <person name="Comes H.P."/>
            <person name="Liu X.H."/>
            <person name="Li Y.G."/>
            <person name="Kettle C.J."/>
            <person name="Jalonen R."/>
            <person name="Gaisberger H."/>
            <person name="Ma Y.Z."/>
            <person name="Qiu Y.X."/>
        </authorList>
    </citation>
    <scope>NUCLEOTIDE SEQUENCE [LARGE SCALE GENOMIC DNA]</scope>
    <source>
        <strain evidence="7">Hangzhou</strain>
    </source>
</reference>
<dbReference type="PANTHER" id="PTHR46915">
    <property type="entry name" value="UBIQUITIN-LIKE PROTEASE 4-RELATED"/>
    <property type="match status" value="1"/>
</dbReference>
<evidence type="ECO:0000259" key="6">
    <source>
        <dbReference type="PROSITE" id="PS50600"/>
    </source>
</evidence>
<feature type="compositionally biased region" description="Low complexity" evidence="5">
    <location>
        <begin position="30"/>
        <end position="46"/>
    </location>
</feature>
<comment type="similarity">
    <text evidence="1">Belongs to the peptidase C48 family.</text>
</comment>
<name>A0AAP0WRC1_LIQFO</name>
<dbReference type="PANTHER" id="PTHR46915:SF2">
    <property type="entry name" value="UBIQUITIN-LIKE PROTEASE 4"/>
    <property type="match status" value="1"/>
</dbReference>
<sequence length="593" mass="67803">MEAEKERKKPLELDWDKLLPSQDDDPPPDLVVTTTAAAAAVAANAEQHQEQQKQHSTTSTESQREEIALPSIPDRQLEESIERQKKNLNLGLKLPDKGEKIRVKIKQLEEERERRKLRRLDKDADICEKPTQSNSSITVGACNGFRGEDLPSQAPQQSTFGSHFGRCLDDTDCRTVNAFDKDLSYLGCERRKMKHGQSSLKGRQKTRQLPSQCPRNATVDKGQHILSNGDQKGRAITTLHHIGEDLSHCFSKKRDASHVLPPNDSRPRKGQTVVLVDEEESQLVETTGKGDKLDACLKETKIYYPSRDDPESVEICYSDIECLAPETFLTSTIMNFYIRCLQQPASPTERARSDYHFFNTYFYKKLKEAISYKGSDKKTFFMKFRRWWKGVNIFQKAYILLPIHEDLHWSLVIICIPDKEDESGPIILHLDSLGYHHSKKIFDDIKSYIREEWDYLNQEGAPPDLPIADRIWKHLPRRIDEKKISVPQQKNDYDCGLFVLFFMERFIEEAPERLKKKDLAMFGKQWFKSEEASGLRGKIREILKDEFRKASKDNCILKSPPLSSGGAPAGSIGHHKGYLTESGADVTPISSVL</sequence>
<proteinExistence type="inferred from homology"/>
<dbReference type="PROSITE" id="PS50600">
    <property type="entry name" value="ULP_PROTEASE"/>
    <property type="match status" value="1"/>
</dbReference>
<keyword evidence="2" id="KW-0645">Protease</keyword>
<comment type="caution">
    <text evidence="7">The sequence shown here is derived from an EMBL/GenBank/DDBJ whole genome shotgun (WGS) entry which is preliminary data.</text>
</comment>